<comment type="caution">
    <text evidence="3">The sequence shown here is derived from an EMBL/GenBank/DDBJ whole genome shotgun (WGS) entry which is preliminary data.</text>
</comment>
<name>A0A2V4MMD5_9RHOB</name>
<evidence type="ECO:0000313" key="4">
    <source>
        <dbReference type="Proteomes" id="UP000248012"/>
    </source>
</evidence>
<evidence type="ECO:0000313" key="3">
    <source>
        <dbReference type="EMBL" id="PYC47861.1"/>
    </source>
</evidence>
<evidence type="ECO:0000259" key="2">
    <source>
        <dbReference type="PROSITE" id="PS51819"/>
    </source>
</evidence>
<dbReference type="EMBL" id="QFVT01000004">
    <property type="protein sequence ID" value="PYC47861.1"/>
    <property type="molecule type" value="Genomic_DNA"/>
</dbReference>
<dbReference type="GO" id="GO:0046872">
    <property type="term" value="F:metal ion binding"/>
    <property type="evidence" value="ECO:0007669"/>
    <property type="project" value="UniProtKB-KW"/>
</dbReference>
<organism evidence="3 4">
    <name type="scientific">Litorivita pollutaquae</name>
    <dbReference type="NCBI Taxonomy" id="2200892"/>
    <lineage>
        <taxon>Bacteria</taxon>
        <taxon>Pseudomonadati</taxon>
        <taxon>Pseudomonadota</taxon>
        <taxon>Alphaproteobacteria</taxon>
        <taxon>Rhodobacterales</taxon>
        <taxon>Paracoccaceae</taxon>
        <taxon>Litorivita</taxon>
    </lineage>
</organism>
<dbReference type="Pfam" id="PF00903">
    <property type="entry name" value="Glyoxalase"/>
    <property type="match status" value="1"/>
</dbReference>
<dbReference type="OrthoDB" id="9792626at2"/>
<sequence>MTAPIHPQARIGHIHLKVSDLERAIDFYSGVLGFELQQRYGTQAAFLSAGGYHHHIGLNTWESAGAGPVPRGYPGLYHTAFLYPDRAQLGDALRRILDAGLTLDGAADHGVSEAIYLSDPDGNGVELYWDREEAAWPREANGMLQMQNAPLDLQALLNDAARPETP</sequence>
<dbReference type="InterPro" id="IPR037523">
    <property type="entry name" value="VOC_core"/>
</dbReference>
<proteinExistence type="predicted"/>
<keyword evidence="1" id="KW-0479">Metal-binding</keyword>
<dbReference type="GO" id="GO:0004462">
    <property type="term" value="F:lactoylglutathione lyase activity"/>
    <property type="evidence" value="ECO:0007669"/>
    <property type="project" value="InterPro"/>
</dbReference>
<dbReference type="AlphaFoldDB" id="A0A2V4MMD5"/>
<dbReference type="Proteomes" id="UP000248012">
    <property type="component" value="Unassembled WGS sequence"/>
</dbReference>
<feature type="domain" description="VOC" evidence="2">
    <location>
        <begin position="10"/>
        <end position="130"/>
    </location>
</feature>
<accession>A0A2V4MMD5</accession>
<dbReference type="InterPro" id="IPR018146">
    <property type="entry name" value="Glyoxalase_1_CS"/>
</dbReference>
<dbReference type="SUPFAM" id="SSF54593">
    <property type="entry name" value="Glyoxalase/Bleomycin resistance protein/Dihydroxybiphenyl dioxygenase"/>
    <property type="match status" value="1"/>
</dbReference>
<dbReference type="PROSITE" id="PS00934">
    <property type="entry name" value="GLYOXALASE_I_1"/>
    <property type="match status" value="1"/>
</dbReference>
<protein>
    <submittedName>
        <fullName evidence="3">Glyoxalase</fullName>
    </submittedName>
</protein>
<dbReference type="InterPro" id="IPR029068">
    <property type="entry name" value="Glyas_Bleomycin-R_OHBP_Dase"/>
</dbReference>
<dbReference type="PROSITE" id="PS51819">
    <property type="entry name" value="VOC"/>
    <property type="match status" value="1"/>
</dbReference>
<reference evidence="3 4" key="1">
    <citation type="submission" date="2018-05" db="EMBL/GenBank/DDBJ databases">
        <title>Oceanovita maritima gen. nov., sp. nov., a marine bacterium in the family Rhodobacteraceae isolated from surface seawater of Lundu port Xiamen, China.</title>
        <authorList>
            <person name="Hetharua B.H."/>
            <person name="Min D."/>
            <person name="Liao H."/>
            <person name="Tian Y."/>
        </authorList>
    </citation>
    <scope>NUCLEOTIDE SEQUENCE [LARGE SCALE GENOMIC DNA]</scope>
    <source>
        <strain evidence="3 4">FSX-11</strain>
    </source>
</reference>
<dbReference type="Gene3D" id="3.10.180.10">
    <property type="entry name" value="2,3-Dihydroxybiphenyl 1,2-Dioxygenase, domain 1"/>
    <property type="match status" value="1"/>
</dbReference>
<gene>
    <name evidence="3" type="ORF">DI396_07150</name>
</gene>
<dbReference type="PANTHER" id="PTHR43279:SF1">
    <property type="entry name" value="CATECHOL-2,3-DIOXYGENASE"/>
    <property type="match status" value="1"/>
</dbReference>
<dbReference type="InterPro" id="IPR004360">
    <property type="entry name" value="Glyas_Fos-R_dOase_dom"/>
</dbReference>
<dbReference type="PANTHER" id="PTHR43279">
    <property type="entry name" value="CATECHOL-2,3-DIOXYGENASE"/>
    <property type="match status" value="1"/>
</dbReference>
<dbReference type="RefSeq" id="WP_110795511.1">
    <property type="nucleotide sequence ID" value="NZ_KZ826483.1"/>
</dbReference>
<evidence type="ECO:0000256" key="1">
    <source>
        <dbReference type="ARBA" id="ARBA00022723"/>
    </source>
</evidence>
<keyword evidence="4" id="KW-1185">Reference proteome</keyword>